<dbReference type="EMBL" id="PSQG01000015">
    <property type="protein sequence ID" value="RCH43303.1"/>
    <property type="molecule type" value="Genomic_DNA"/>
</dbReference>
<reference evidence="1 2" key="1">
    <citation type="submission" date="2018-02" db="EMBL/GenBank/DDBJ databases">
        <title>Complete genome sequencing of Faecalibacterium prausnitzii strains isolated from the human gut.</title>
        <authorList>
            <person name="Fitzgerald B.C."/>
            <person name="Shkoporov A.N."/>
            <person name="Ross P.R."/>
            <person name="Hill C."/>
        </authorList>
    </citation>
    <scope>NUCLEOTIDE SEQUENCE [LARGE SCALE GENOMIC DNA]</scope>
    <source>
        <strain evidence="1 2">APC942/31-1</strain>
    </source>
</reference>
<dbReference type="RefSeq" id="WP_022119795.1">
    <property type="nucleotide sequence ID" value="NZ_PSQG01000015.1"/>
</dbReference>
<sequence length="78" mass="8633">MEIKRLKNTKFGTNKIARVVTGWALYEAGKGWIAFSNDRDQFGILVPYIPCGGKKALQSILDAGGFVSFDGMEYVTEL</sequence>
<name>A0A367FZB1_9FIRM</name>
<dbReference type="AlphaFoldDB" id="A0A367FZB1"/>
<evidence type="ECO:0000313" key="2">
    <source>
        <dbReference type="Proteomes" id="UP000253208"/>
    </source>
</evidence>
<protein>
    <submittedName>
        <fullName evidence="1">Uncharacterized protein</fullName>
    </submittedName>
</protein>
<gene>
    <name evidence="1" type="ORF">C4886_11015</name>
</gene>
<dbReference type="Proteomes" id="UP000253208">
    <property type="component" value="Unassembled WGS sequence"/>
</dbReference>
<organism evidence="1 2">
    <name type="scientific">Blautia obeum</name>
    <dbReference type="NCBI Taxonomy" id="40520"/>
    <lineage>
        <taxon>Bacteria</taxon>
        <taxon>Bacillati</taxon>
        <taxon>Bacillota</taxon>
        <taxon>Clostridia</taxon>
        <taxon>Lachnospirales</taxon>
        <taxon>Lachnospiraceae</taxon>
        <taxon>Blautia</taxon>
    </lineage>
</organism>
<accession>A0A367FZB1</accession>
<comment type="caution">
    <text evidence="1">The sequence shown here is derived from an EMBL/GenBank/DDBJ whole genome shotgun (WGS) entry which is preliminary data.</text>
</comment>
<proteinExistence type="predicted"/>
<evidence type="ECO:0000313" key="1">
    <source>
        <dbReference type="EMBL" id="RCH43303.1"/>
    </source>
</evidence>